<dbReference type="Proteomes" id="UP000004690">
    <property type="component" value="Unassembled WGS sequence"/>
</dbReference>
<evidence type="ECO:0000256" key="8">
    <source>
        <dbReference type="ARBA" id="ARBA00023235"/>
    </source>
</evidence>
<gene>
    <name evidence="15" type="ORF">JoomaDRAFT_0090</name>
</gene>
<dbReference type="PANTHER" id="PTHR13710">
    <property type="entry name" value="DNA HELICASE RECQ FAMILY MEMBER"/>
    <property type="match status" value="1"/>
</dbReference>
<dbReference type="SMART" id="SM00490">
    <property type="entry name" value="HELICc"/>
    <property type="match status" value="1"/>
</dbReference>
<feature type="domain" description="Helicase C-terminal" evidence="14">
    <location>
        <begin position="220"/>
        <end position="374"/>
    </location>
</feature>
<dbReference type="FunFam" id="3.40.50.300:FF:000296">
    <property type="entry name" value="ATP-dependent DNA helicase RecQ"/>
    <property type="match status" value="1"/>
</dbReference>
<evidence type="ECO:0000256" key="12">
    <source>
        <dbReference type="ARBA" id="ARBA00044550"/>
    </source>
</evidence>
<dbReference type="GO" id="GO:0005737">
    <property type="term" value="C:cytoplasm"/>
    <property type="evidence" value="ECO:0007669"/>
    <property type="project" value="TreeGrafter"/>
</dbReference>
<comment type="similarity">
    <text evidence="1">Belongs to the helicase family. RecQ subfamily.</text>
</comment>
<keyword evidence="3" id="KW-0547">Nucleotide-binding</keyword>
<comment type="catalytic activity">
    <reaction evidence="9">
        <text>Couples ATP hydrolysis with the unwinding of duplex DNA by translocating in the 3'-5' direction.</text>
        <dbReference type="EC" id="5.6.2.4"/>
    </reaction>
</comment>
<protein>
    <recommendedName>
        <fullName evidence="11">ATP-dependent DNA helicase RecQ</fullName>
        <ecNumber evidence="10">5.6.2.4</ecNumber>
    </recommendedName>
    <alternativeName>
        <fullName evidence="12">DNA 3'-5' helicase RecQ</fullName>
    </alternativeName>
</protein>
<dbReference type="EMBL" id="JH651380">
    <property type="protein sequence ID" value="EIJ37151.1"/>
    <property type="molecule type" value="Genomic_DNA"/>
</dbReference>
<dbReference type="GO" id="GO:0016787">
    <property type="term" value="F:hydrolase activity"/>
    <property type="evidence" value="ECO:0007669"/>
    <property type="project" value="UniProtKB-KW"/>
</dbReference>
<dbReference type="CDD" id="cd17920">
    <property type="entry name" value="DEXHc_RecQ"/>
    <property type="match status" value="1"/>
</dbReference>
<dbReference type="GO" id="GO:0043138">
    <property type="term" value="F:3'-5' DNA helicase activity"/>
    <property type="evidence" value="ECO:0007669"/>
    <property type="project" value="UniProtKB-EC"/>
</dbReference>
<dbReference type="GO" id="GO:0006310">
    <property type="term" value="P:DNA recombination"/>
    <property type="evidence" value="ECO:0007669"/>
    <property type="project" value="InterPro"/>
</dbReference>
<dbReference type="Pfam" id="PF16124">
    <property type="entry name" value="RecQ_Zn_bind"/>
    <property type="match status" value="1"/>
</dbReference>
<dbReference type="InterPro" id="IPR032284">
    <property type="entry name" value="RecQ_Zn-bd"/>
</dbReference>
<dbReference type="PROSITE" id="PS51194">
    <property type="entry name" value="HELICASE_CTER"/>
    <property type="match status" value="1"/>
</dbReference>
<evidence type="ECO:0000313" key="16">
    <source>
        <dbReference type="Proteomes" id="UP000004690"/>
    </source>
</evidence>
<dbReference type="AlphaFoldDB" id="I3C0K8"/>
<evidence type="ECO:0000313" key="15">
    <source>
        <dbReference type="EMBL" id="EIJ37151.1"/>
    </source>
</evidence>
<evidence type="ECO:0000256" key="11">
    <source>
        <dbReference type="ARBA" id="ARBA00044535"/>
    </source>
</evidence>
<keyword evidence="4" id="KW-0378">Hydrolase</keyword>
<dbReference type="PROSITE" id="PS51192">
    <property type="entry name" value="HELICASE_ATP_BIND_1"/>
    <property type="match status" value="1"/>
</dbReference>
<dbReference type="GO" id="GO:0005524">
    <property type="term" value="F:ATP binding"/>
    <property type="evidence" value="ECO:0007669"/>
    <property type="project" value="UniProtKB-KW"/>
</dbReference>
<dbReference type="GO" id="GO:0030894">
    <property type="term" value="C:replisome"/>
    <property type="evidence" value="ECO:0007669"/>
    <property type="project" value="TreeGrafter"/>
</dbReference>
<reference evidence="15 16" key="1">
    <citation type="submission" date="2012-02" db="EMBL/GenBank/DDBJ databases">
        <title>Improved High-Quality Draft genome of Joostella marina DSM 19592.</title>
        <authorList>
            <consortium name="US DOE Joint Genome Institute (JGI-PGF)"/>
            <person name="Lucas S."/>
            <person name="Copeland A."/>
            <person name="Lapidus A."/>
            <person name="Bruce D."/>
            <person name="Goodwin L."/>
            <person name="Pitluck S."/>
            <person name="Peters L."/>
            <person name="Chertkov O."/>
            <person name="Ovchinnikova G."/>
            <person name="Kyrpides N."/>
            <person name="Mavromatis K."/>
            <person name="Detter J.C."/>
            <person name="Han C."/>
            <person name="Land M."/>
            <person name="Hauser L."/>
            <person name="Markowitz V."/>
            <person name="Cheng J.-F."/>
            <person name="Hugenholtz P."/>
            <person name="Woyke T."/>
            <person name="Wu D."/>
            <person name="Tindall B."/>
            <person name="Brambilla E."/>
            <person name="Klenk H.-P."/>
            <person name="Eisen J.A."/>
        </authorList>
    </citation>
    <scope>NUCLEOTIDE SEQUENCE [LARGE SCALE GENOMIC DNA]</scope>
    <source>
        <strain evidence="15 16">DSM 19592</strain>
    </source>
</reference>
<evidence type="ECO:0000256" key="3">
    <source>
        <dbReference type="ARBA" id="ARBA00022741"/>
    </source>
</evidence>
<evidence type="ECO:0000259" key="13">
    <source>
        <dbReference type="PROSITE" id="PS51192"/>
    </source>
</evidence>
<dbReference type="HOGENOM" id="CLU_001103_9_7_10"/>
<evidence type="ECO:0000256" key="10">
    <source>
        <dbReference type="ARBA" id="ARBA00034808"/>
    </source>
</evidence>
<dbReference type="OrthoDB" id="9763310at2"/>
<sequence>MESRKSPHEVLKKYWGFSSFREPQEQIIQQALDKKDSLVLLPTGGGKSVCFQVPALINDGICIVVSPLIALIKDQVNALKDKGIKAIALTSGLKYTEVDSLLDNCIYGNYKFLYLSPERLQQDLVQERIKAMNVNLIAIDEAHCISQWGNDFRPAYRNTAVLKELLPETPVMALTASATKMVAEDIIENLHLKNPITIKKSFKRENISYRVYHSEDKISKLEQLLKENTGAAIVYAGTRRTTVETSEILNKVGISATFFHGGISNTEKNKKLDAWLNNQTRVMVATNAFGMGIDKADVGVVAHLDFPDSLESYYQEAGRAGRNGEKAIAVIIKNQSDEESLKNQFIKTLPSVDFIKLLYKKLNNYFQISYGEGSNQTYPLNFNLFCHTYKLNLRIAYNGLKMLDRHSVISLLETHLKKTTVQFIVTNSQLFYYLDQNPSVEKIVQHILRTYGGIFDLPTNINPLAIAKKIGTFEQKILDVLTQLQKDNIITLEGSDTDATITFLVPREDDKTINVISKLITQQNELKTQQITQVLRYVNNDKVCKSIQLLTYFDEKVNESCGICSVCLQKKSKISSDVLSIAKEEVLKCLKKAPLSSKELLENITFKEMYVLEALKELSSEEIISVNQINQYYIL</sequence>
<dbReference type="PANTHER" id="PTHR13710:SF105">
    <property type="entry name" value="ATP-DEPENDENT DNA HELICASE Q1"/>
    <property type="match status" value="1"/>
</dbReference>
<dbReference type="NCBIfam" id="TIGR00614">
    <property type="entry name" value="recQ_fam"/>
    <property type="match status" value="1"/>
</dbReference>
<dbReference type="GO" id="GO:0046872">
    <property type="term" value="F:metal ion binding"/>
    <property type="evidence" value="ECO:0007669"/>
    <property type="project" value="UniProtKB-KW"/>
</dbReference>
<keyword evidence="2" id="KW-0479">Metal-binding</keyword>
<dbReference type="InterPro" id="IPR004589">
    <property type="entry name" value="DNA_helicase_ATP-dep_RecQ"/>
</dbReference>
<evidence type="ECO:0000256" key="7">
    <source>
        <dbReference type="ARBA" id="ARBA00023125"/>
    </source>
</evidence>
<keyword evidence="7" id="KW-0238">DNA-binding</keyword>
<dbReference type="Gene3D" id="1.10.10.10">
    <property type="entry name" value="Winged helix-like DNA-binding domain superfamily/Winged helix DNA-binding domain"/>
    <property type="match status" value="1"/>
</dbReference>
<evidence type="ECO:0000256" key="9">
    <source>
        <dbReference type="ARBA" id="ARBA00034617"/>
    </source>
</evidence>
<dbReference type="eggNOG" id="COG0514">
    <property type="taxonomic scope" value="Bacteria"/>
</dbReference>
<organism evidence="15 16">
    <name type="scientific">Galbibacter orientalis DSM 19592</name>
    <dbReference type="NCBI Taxonomy" id="926559"/>
    <lineage>
        <taxon>Bacteria</taxon>
        <taxon>Pseudomonadati</taxon>
        <taxon>Bacteroidota</taxon>
        <taxon>Flavobacteriia</taxon>
        <taxon>Flavobacteriales</taxon>
        <taxon>Flavobacteriaceae</taxon>
        <taxon>Galbibacter</taxon>
    </lineage>
</organism>
<dbReference type="InterPro" id="IPR036388">
    <property type="entry name" value="WH-like_DNA-bd_sf"/>
</dbReference>
<dbReference type="SUPFAM" id="SSF52540">
    <property type="entry name" value="P-loop containing nucleoside triphosphate hydrolases"/>
    <property type="match status" value="1"/>
</dbReference>
<evidence type="ECO:0000256" key="5">
    <source>
        <dbReference type="ARBA" id="ARBA00022806"/>
    </source>
</evidence>
<proteinExistence type="inferred from homology"/>
<evidence type="ECO:0000259" key="14">
    <source>
        <dbReference type="PROSITE" id="PS51194"/>
    </source>
</evidence>
<dbReference type="STRING" id="926559.JoomaDRAFT_0090"/>
<dbReference type="GO" id="GO:0043590">
    <property type="term" value="C:bacterial nucleoid"/>
    <property type="evidence" value="ECO:0007669"/>
    <property type="project" value="TreeGrafter"/>
</dbReference>
<dbReference type="Gene3D" id="3.40.50.300">
    <property type="entry name" value="P-loop containing nucleotide triphosphate hydrolases"/>
    <property type="match status" value="2"/>
</dbReference>
<dbReference type="InterPro" id="IPR011545">
    <property type="entry name" value="DEAD/DEAH_box_helicase_dom"/>
</dbReference>
<name>I3C0K8_9FLAO</name>
<keyword evidence="16" id="KW-1185">Reference proteome</keyword>
<dbReference type="GO" id="GO:0003677">
    <property type="term" value="F:DNA binding"/>
    <property type="evidence" value="ECO:0007669"/>
    <property type="project" value="UniProtKB-KW"/>
</dbReference>
<dbReference type="GO" id="GO:0009378">
    <property type="term" value="F:four-way junction helicase activity"/>
    <property type="evidence" value="ECO:0007669"/>
    <property type="project" value="TreeGrafter"/>
</dbReference>
<dbReference type="InterPro" id="IPR001650">
    <property type="entry name" value="Helicase_C-like"/>
</dbReference>
<evidence type="ECO:0000256" key="6">
    <source>
        <dbReference type="ARBA" id="ARBA00022840"/>
    </source>
</evidence>
<accession>I3C0K8</accession>
<dbReference type="InterPro" id="IPR014001">
    <property type="entry name" value="Helicase_ATP-bd"/>
</dbReference>
<dbReference type="EC" id="5.6.2.4" evidence="10"/>
<dbReference type="GO" id="GO:0006281">
    <property type="term" value="P:DNA repair"/>
    <property type="evidence" value="ECO:0007669"/>
    <property type="project" value="TreeGrafter"/>
</dbReference>
<keyword evidence="6" id="KW-0067">ATP-binding</keyword>
<dbReference type="RefSeq" id="WP_008615822.1">
    <property type="nucleotide sequence ID" value="NZ_JH651380.1"/>
</dbReference>
<evidence type="ECO:0000256" key="1">
    <source>
        <dbReference type="ARBA" id="ARBA00005446"/>
    </source>
</evidence>
<evidence type="ECO:0000256" key="4">
    <source>
        <dbReference type="ARBA" id="ARBA00022801"/>
    </source>
</evidence>
<dbReference type="Pfam" id="PF00270">
    <property type="entry name" value="DEAD"/>
    <property type="match status" value="1"/>
</dbReference>
<dbReference type="InterPro" id="IPR027417">
    <property type="entry name" value="P-loop_NTPase"/>
</dbReference>
<keyword evidence="5 15" id="KW-0347">Helicase</keyword>
<dbReference type="SMART" id="SM00487">
    <property type="entry name" value="DEXDc"/>
    <property type="match status" value="1"/>
</dbReference>
<evidence type="ECO:0000256" key="2">
    <source>
        <dbReference type="ARBA" id="ARBA00022723"/>
    </source>
</evidence>
<dbReference type="Pfam" id="PF00271">
    <property type="entry name" value="Helicase_C"/>
    <property type="match status" value="1"/>
</dbReference>
<feature type="domain" description="Helicase ATP-binding" evidence="13">
    <location>
        <begin position="28"/>
        <end position="196"/>
    </location>
</feature>
<keyword evidence="8" id="KW-0413">Isomerase</keyword>